<keyword evidence="8" id="KW-1185">Reference proteome</keyword>
<dbReference type="Proteomes" id="UP001162001">
    <property type="component" value="Segment"/>
</dbReference>
<evidence type="ECO:0000259" key="6">
    <source>
        <dbReference type="PROSITE" id="PS51786"/>
    </source>
</evidence>
<name>A0A7D3V5I8_9VIRU</name>
<dbReference type="InterPro" id="IPR054594">
    <property type="entry name" value="Lon_lid"/>
</dbReference>
<dbReference type="InterPro" id="IPR008269">
    <property type="entry name" value="Lon_proteolytic"/>
</dbReference>
<organism evidence="7 8">
    <name type="scientific">Fadolivirus FV1/VV64</name>
    <dbReference type="NCBI Taxonomy" id="3070911"/>
    <lineage>
        <taxon>Viruses</taxon>
        <taxon>Varidnaviria</taxon>
        <taxon>Bamfordvirae</taxon>
        <taxon>Nucleocytoviricota</taxon>
        <taxon>Megaviricetes</taxon>
        <taxon>Imitervirales</taxon>
        <taxon>Mimiviridae</taxon>
        <taxon>Klosneuvirinae</taxon>
        <taxon>Fadolivirus</taxon>
        <taxon>Fadolivirus algeromassiliense</taxon>
    </lineage>
</organism>
<dbReference type="GO" id="GO:0016887">
    <property type="term" value="F:ATP hydrolysis activity"/>
    <property type="evidence" value="ECO:0007669"/>
    <property type="project" value="InterPro"/>
</dbReference>
<dbReference type="GO" id="GO:0004176">
    <property type="term" value="F:ATP-dependent peptidase activity"/>
    <property type="evidence" value="ECO:0007669"/>
    <property type="project" value="InterPro"/>
</dbReference>
<gene>
    <name evidence="7" type="ORF">Fadolivirus_1_597</name>
</gene>
<dbReference type="InterPro" id="IPR020568">
    <property type="entry name" value="Ribosomal_Su5_D2-typ_SF"/>
</dbReference>
<sequence>MTEIIKDFKINNLIEEYHKYASYFYNFQNHIEKCYSFNIINIKDRNNYIKQINDLIRQLNTTYNIAMVETCENESENEQKINIGDKNINEFRNLVSIHKVIGIEKFNDPFREINNQLISKFGSKIGFPSIHIALSIIIGDQYKYLFTNDTNNLISFYNNIFIPLKCNIEYIDNHHQIFIKKYNMESFTLLNNCASIYIKYNDMYIILNGYFSNDPLNIVIRTSQLCNNFIYQKKKELEAYILSKKEINEKFVKSYLRNILICDLLILSQDEFIDKLREEYKLFTKLSKLSFIHLMKEFVKDDSDTKTYIVNMYNIIKLLLLGSEESINIAGLLYGITKEKKLDIEFSISDIIYKNLPYLSQIKLRKTSNNIKNEIERIKSMSIDEIDLKKQIVLCKNMPDNVKKAAFEKVEEMKTSNNEYYKQLLYVRTLLNYPWPSQEDDTFFADIGKNKERSKEFLDNIIKKLDSKVYGHKECKDSIKELIGKWICNPSSAGSAIGLAGPPGVGKTLIAKAIGDALEIPFVQITLGGQNDGELLHGHGYTYSGSQPGMIVKKMVEAGNARCIMYFDELDKACKRYDGNEIYNILIHITDPNTNTEFQDRFFQELNFPLNKVLFIFSYNDSSLIDSILMDRIKEIDVKPFKLQDKKVIVNKFLLKEMSELVGFDYGSVKIDDESIELILNQYTNEPGVRELKRKLEKIFLKLNMDRIYDIGIFENVNNLSVNHPITLNKKTIEHYLGKNTIHIQYIHNDNLVGVINGLYATDSGQGGILPIQVFDNYTNGDEKFTLKLTGSQRRVMRESVISAFTTATHCIREDIRDEYIKTHPCGFHIHTPSSAVPKDGPSAGCAFATAFISRILNKKIRNDVAITGEIELTGKVTKIGGLQYKLPGAKRAGIKLVLVSSENSDDIDNLKKEYPDLFDDNFSVKLVANLREVLEHILINFDKSQII</sequence>
<dbReference type="GO" id="GO:0006515">
    <property type="term" value="P:protein quality control for misfolded or incompletely synthesized proteins"/>
    <property type="evidence" value="ECO:0007669"/>
    <property type="project" value="TreeGrafter"/>
</dbReference>
<dbReference type="GO" id="GO:0005524">
    <property type="term" value="F:ATP binding"/>
    <property type="evidence" value="ECO:0007669"/>
    <property type="project" value="UniProtKB-KW"/>
</dbReference>
<dbReference type="SMART" id="SM00382">
    <property type="entry name" value="AAA"/>
    <property type="match status" value="1"/>
</dbReference>
<dbReference type="EMBL" id="MT418680">
    <property type="protein sequence ID" value="QKF94055.1"/>
    <property type="molecule type" value="Genomic_DNA"/>
</dbReference>
<evidence type="ECO:0000313" key="8">
    <source>
        <dbReference type="Proteomes" id="UP001162001"/>
    </source>
</evidence>
<evidence type="ECO:0000256" key="2">
    <source>
        <dbReference type="ARBA" id="ARBA00022741"/>
    </source>
</evidence>
<keyword evidence="5" id="KW-0067">ATP-binding</keyword>
<dbReference type="Pfam" id="PF00004">
    <property type="entry name" value="AAA"/>
    <property type="match status" value="1"/>
</dbReference>
<evidence type="ECO:0000256" key="3">
    <source>
        <dbReference type="ARBA" id="ARBA00022801"/>
    </source>
</evidence>
<accession>A0A7D3V5I8</accession>
<dbReference type="Pfam" id="PF05362">
    <property type="entry name" value="Lon_C"/>
    <property type="match status" value="1"/>
</dbReference>
<keyword evidence="2" id="KW-0547">Nucleotide-binding</keyword>
<keyword evidence="4" id="KW-0720">Serine protease</keyword>
<dbReference type="PRINTS" id="PR00830">
    <property type="entry name" value="ENDOLAPTASE"/>
</dbReference>
<evidence type="ECO:0000256" key="4">
    <source>
        <dbReference type="ARBA" id="ARBA00022825"/>
    </source>
</evidence>
<evidence type="ECO:0000256" key="5">
    <source>
        <dbReference type="ARBA" id="ARBA00022840"/>
    </source>
</evidence>
<dbReference type="SUPFAM" id="SSF54211">
    <property type="entry name" value="Ribosomal protein S5 domain 2-like"/>
    <property type="match status" value="1"/>
</dbReference>
<feature type="domain" description="Lon proteolytic" evidence="6">
    <location>
        <begin position="750"/>
        <end position="941"/>
    </location>
</feature>
<dbReference type="InterPro" id="IPR003959">
    <property type="entry name" value="ATPase_AAA_core"/>
</dbReference>
<dbReference type="SUPFAM" id="SSF52540">
    <property type="entry name" value="P-loop containing nucleoside triphosphate hydrolases"/>
    <property type="match status" value="1"/>
</dbReference>
<dbReference type="PANTHER" id="PTHR43718:SF2">
    <property type="entry name" value="LON PROTEASE HOMOLOG, MITOCHONDRIAL"/>
    <property type="match status" value="1"/>
</dbReference>
<dbReference type="InterPro" id="IPR027065">
    <property type="entry name" value="Lon_Prtase"/>
</dbReference>
<dbReference type="InterPro" id="IPR003593">
    <property type="entry name" value="AAA+_ATPase"/>
</dbReference>
<dbReference type="InterPro" id="IPR027417">
    <property type="entry name" value="P-loop_NTPase"/>
</dbReference>
<dbReference type="Pfam" id="PF22667">
    <property type="entry name" value="Lon_lid"/>
    <property type="match status" value="1"/>
</dbReference>
<protein>
    <submittedName>
        <fullName evidence="7">ATP-dependent lon protease</fullName>
    </submittedName>
</protein>
<evidence type="ECO:0000256" key="1">
    <source>
        <dbReference type="ARBA" id="ARBA00022670"/>
    </source>
</evidence>
<dbReference type="PROSITE" id="PS51786">
    <property type="entry name" value="LON_PROTEOLYTIC"/>
    <property type="match status" value="1"/>
</dbReference>
<reference evidence="7 8" key="1">
    <citation type="submission" date="2020-04" db="EMBL/GenBank/DDBJ databases">
        <title>Advantages and limits of metagenomic assembly and binning of a giant virus.</title>
        <authorList>
            <person name="Schulz F."/>
            <person name="Andreani J."/>
            <person name="Francis R."/>
            <person name="Boudjemaa H."/>
            <person name="Bou Khalil J.Y."/>
            <person name="Lee J."/>
            <person name="La Scola B."/>
            <person name="Woyke T."/>
        </authorList>
    </citation>
    <scope>NUCLEOTIDE SEQUENCE [LARGE SCALE GENOMIC DNA]</scope>
    <source>
        <strain evidence="7 8">FV1/VV64</strain>
    </source>
</reference>
<proteinExistence type="predicted"/>
<dbReference type="InterPro" id="IPR014721">
    <property type="entry name" value="Ribsml_uS5_D2-typ_fold_subgr"/>
</dbReference>
<dbReference type="Gene3D" id="3.40.50.300">
    <property type="entry name" value="P-loop containing nucleotide triphosphate hydrolases"/>
    <property type="match status" value="1"/>
</dbReference>
<keyword evidence="1 7" id="KW-0645">Protease</keyword>
<dbReference type="Gene3D" id="1.10.8.60">
    <property type="match status" value="1"/>
</dbReference>
<dbReference type="Gene3D" id="3.30.230.10">
    <property type="match status" value="1"/>
</dbReference>
<keyword evidence="3" id="KW-0378">Hydrolase</keyword>
<dbReference type="GO" id="GO:0004252">
    <property type="term" value="F:serine-type endopeptidase activity"/>
    <property type="evidence" value="ECO:0007669"/>
    <property type="project" value="InterPro"/>
</dbReference>
<evidence type="ECO:0000313" key="7">
    <source>
        <dbReference type="EMBL" id="QKF94055.1"/>
    </source>
</evidence>
<dbReference type="PANTHER" id="PTHR43718">
    <property type="entry name" value="LON PROTEASE"/>
    <property type="match status" value="1"/>
</dbReference>